<dbReference type="InterPro" id="IPR025110">
    <property type="entry name" value="AMP-bd_C"/>
</dbReference>
<feature type="domain" description="Carrier" evidence="8">
    <location>
        <begin position="1030"/>
        <end position="1105"/>
    </location>
</feature>
<dbReference type="InterPro" id="IPR014031">
    <property type="entry name" value="Ketoacyl_synth_C"/>
</dbReference>
<evidence type="ECO:0000256" key="6">
    <source>
        <dbReference type="ARBA" id="ARBA00022679"/>
    </source>
</evidence>
<evidence type="ECO:0000313" key="10">
    <source>
        <dbReference type="EMBL" id="KAB8167323.1"/>
    </source>
</evidence>
<dbReference type="InterPro" id="IPR018201">
    <property type="entry name" value="Ketoacyl_synth_AS"/>
</dbReference>
<dbReference type="InterPro" id="IPR016035">
    <property type="entry name" value="Acyl_Trfase/lysoPLipase"/>
</dbReference>
<gene>
    <name evidence="10" type="ORF">FKV24_016595</name>
</gene>
<dbReference type="PROSITE" id="PS52004">
    <property type="entry name" value="KS3_2"/>
    <property type="match status" value="1"/>
</dbReference>
<dbReference type="Gene3D" id="3.40.50.980">
    <property type="match status" value="2"/>
</dbReference>
<evidence type="ECO:0000256" key="5">
    <source>
        <dbReference type="ARBA" id="ARBA00022553"/>
    </source>
</evidence>
<dbReference type="Pfam" id="PF16197">
    <property type="entry name" value="KAsynt_C_assoc"/>
    <property type="match status" value="1"/>
</dbReference>
<organism evidence="10 11">
    <name type="scientific">Marilutibacter maris</name>
    <dbReference type="NCBI Taxonomy" id="1605891"/>
    <lineage>
        <taxon>Bacteria</taxon>
        <taxon>Pseudomonadati</taxon>
        <taxon>Pseudomonadota</taxon>
        <taxon>Gammaproteobacteria</taxon>
        <taxon>Lysobacterales</taxon>
        <taxon>Lysobacteraceae</taxon>
        <taxon>Marilutibacter</taxon>
    </lineage>
</organism>
<protein>
    <submittedName>
        <fullName evidence="10">Amino acid adenylation domain-containing protein</fullName>
    </submittedName>
</protein>
<dbReference type="InterPro" id="IPR014030">
    <property type="entry name" value="Ketoacyl_synth_N"/>
</dbReference>
<comment type="cofactor">
    <cofactor evidence="1">
        <name>pantetheine 4'-phosphate</name>
        <dbReference type="ChEBI" id="CHEBI:47942"/>
    </cofactor>
</comment>
<dbReference type="SUPFAM" id="SSF47336">
    <property type="entry name" value="ACP-like"/>
    <property type="match status" value="3"/>
</dbReference>
<feature type="domain" description="Carrier" evidence="8">
    <location>
        <begin position="1"/>
        <end position="47"/>
    </location>
</feature>
<comment type="similarity">
    <text evidence="3">Belongs to the short-chain dehydrogenases/reductases (SDR) family.</text>
</comment>
<dbReference type="InterPro" id="IPR050091">
    <property type="entry name" value="PKS_NRPS_Biosynth_Enz"/>
</dbReference>
<comment type="caution">
    <text evidence="10">The sequence shown here is derived from an EMBL/GenBank/DDBJ whole genome shotgun (WGS) entry which is preliminary data.</text>
</comment>
<comment type="similarity">
    <text evidence="7">In the C-terminal section; belongs to the NRP synthetase family.</text>
</comment>
<dbReference type="GO" id="GO:0044550">
    <property type="term" value="P:secondary metabolite biosynthetic process"/>
    <property type="evidence" value="ECO:0007669"/>
    <property type="project" value="UniProtKB-ARBA"/>
</dbReference>
<comment type="pathway">
    <text evidence="2">Lipid metabolism; fatty acid biosynthesis.</text>
</comment>
<dbReference type="Gene3D" id="3.30.70.3290">
    <property type="match status" value="1"/>
</dbReference>
<dbReference type="InterPro" id="IPR014043">
    <property type="entry name" value="Acyl_transferase_dom"/>
</dbReference>
<dbReference type="SUPFAM" id="SSF56801">
    <property type="entry name" value="Acetyl-CoA synthetase-like"/>
    <property type="match status" value="1"/>
</dbReference>
<dbReference type="EMBL" id="VICD02000295">
    <property type="protein sequence ID" value="KAB8167323.1"/>
    <property type="molecule type" value="Genomic_DNA"/>
</dbReference>
<dbReference type="SUPFAM" id="SSF55048">
    <property type="entry name" value="Probable ACP-binding domain of malonyl-CoA ACP transacylase"/>
    <property type="match status" value="1"/>
</dbReference>
<dbReference type="InterPro" id="IPR016039">
    <property type="entry name" value="Thiolase-like"/>
</dbReference>
<dbReference type="CDD" id="cd19531">
    <property type="entry name" value="LCL_NRPS-like"/>
    <property type="match status" value="1"/>
</dbReference>
<dbReference type="Gene3D" id="3.40.366.10">
    <property type="entry name" value="Malonyl-Coenzyme A Acyl Carrier Protein, domain 2"/>
    <property type="match status" value="1"/>
</dbReference>
<evidence type="ECO:0000256" key="3">
    <source>
        <dbReference type="ARBA" id="ARBA00006484"/>
    </source>
</evidence>
<dbReference type="Gene3D" id="2.30.38.10">
    <property type="entry name" value="Luciferase, Domain 3"/>
    <property type="match status" value="1"/>
</dbReference>
<dbReference type="Gene3D" id="3.30.559.30">
    <property type="entry name" value="Nonribosomal peptide synthetase, condensation domain"/>
    <property type="match status" value="1"/>
</dbReference>
<proteinExistence type="inferred from homology"/>
<dbReference type="GO" id="GO:0006633">
    <property type="term" value="P:fatty acid biosynthetic process"/>
    <property type="evidence" value="ECO:0007669"/>
    <property type="project" value="UniProtKB-UniPathway"/>
</dbReference>
<dbReference type="InterPro" id="IPR013968">
    <property type="entry name" value="PKS_KR"/>
</dbReference>
<dbReference type="NCBIfam" id="TIGR01733">
    <property type="entry name" value="AA-adenyl-dom"/>
    <property type="match status" value="1"/>
</dbReference>
<dbReference type="InterPro" id="IPR001242">
    <property type="entry name" value="Condensation_dom"/>
</dbReference>
<dbReference type="GO" id="GO:0031177">
    <property type="term" value="F:phosphopantetheine binding"/>
    <property type="evidence" value="ECO:0007669"/>
    <property type="project" value="InterPro"/>
</dbReference>
<dbReference type="InterPro" id="IPR016036">
    <property type="entry name" value="Malonyl_transacylase_ACP-bd"/>
</dbReference>
<feature type="domain" description="Carrier" evidence="8">
    <location>
        <begin position="2481"/>
        <end position="2559"/>
    </location>
</feature>
<dbReference type="SMART" id="SM00827">
    <property type="entry name" value="PKS_AT"/>
    <property type="match status" value="1"/>
</dbReference>
<dbReference type="Pfam" id="PF08659">
    <property type="entry name" value="KR"/>
    <property type="match status" value="1"/>
</dbReference>
<dbReference type="Pfam" id="PF00501">
    <property type="entry name" value="AMP-binding"/>
    <property type="match status" value="1"/>
</dbReference>
<dbReference type="InterPro" id="IPR036736">
    <property type="entry name" value="ACP-like_sf"/>
</dbReference>
<dbReference type="Pfam" id="PF00109">
    <property type="entry name" value="ketoacyl-synt"/>
    <property type="match status" value="1"/>
</dbReference>
<evidence type="ECO:0000259" key="8">
    <source>
        <dbReference type="PROSITE" id="PS50075"/>
    </source>
</evidence>
<dbReference type="InterPro" id="IPR009081">
    <property type="entry name" value="PP-bd_ACP"/>
</dbReference>
<dbReference type="SUPFAM" id="SSF52151">
    <property type="entry name" value="FabD/lysophospholipase-like"/>
    <property type="match status" value="1"/>
</dbReference>
<feature type="non-terminal residue" evidence="10">
    <location>
        <position position="1"/>
    </location>
</feature>
<dbReference type="InterPro" id="IPR000873">
    <property type="entry name" value="AMP-dep_synth/lig_dom"/>
</dbReference>
<keyword evidence="5" id="KW-0597">Phosphoprotein</keyword>
<dbReference type="Gene3D" id="3.30.559.10">
    <property type="entry name" value="Chloramphenicol acetyltransferase-like domain"/>
    <property type="match status" value="1"/>
</dbReference>
<dbReference type="InterPro" id="IPR023213">
    <property type="entry name" value="CAT-like_dom_sf"/>
</dbReference>
<dbReference type="PANTHER" id="PTHR43775">
    <property type="entry name" value="FATTY ACID SYNTHASE"/>
    <property type="match status" value="1"/>
</dbReference>
<dbReference type="CDD" id="cd08953">
    <property type="entry name" value="KR_2_SDR_x"/>
    <property type="match status" value="1"/>
</dbReference>
<reference evidence="10 11" key="1">
    <citation type="submission" date="2019-10" db="EMBL/GenBank/DDBJ databases">
        <title>Lysobacter alkalisoli sp. nov., isolated from saline-alkaline soil.</title>
        <authorList>
            <person name="Sun J.-Q."/>
        </authorList>
    </citation>
    <scope>NUCLEOTIDE SEQUENCE [LARGE SCALE GENOMIC DNA]</scope>
    <source>
        <strain evidence="10 11">KCTC 42381</strain>
    </source>
</reference>
<dbReference type="GO" id="GO:0004312">
    <property type="term" value="F:fatty acid synthase activity"/>
    <property type="evidence" value="ECO:0007669"/>
    <property type="project" value="TreeGrafter"/>
</dbReference>
<evidence type="ECO:0000256" key="2">
    <source>
        <dbReference type="ARBA" id="ARBA00005194"/>
    </source>
</evidence>
<accession>A0A507ZWR2</accession>
<evidence type="ECO:0000259" key="9">
    <source>
        <dbReference type="PROSITE" id="PS52004"/>
    </source>
</evidence>
<dbReference type="FunFam" id="3.40.50.980:FF:000001">
    <property type="entry name" value="Non-ribosomal peptide synthetase"/>
    <property type="match status" value="1"/>
</dbReference>
<dbReference type="Pfam" id="PF13193">
    <property type="entry name" value="AMP-binding_C"/>
    <property type="match status" value="1"/>
</dbReference>
<keyword evidence="4" id="KW-0596">Phosphopantetheine</keyword>
<dbReference type="InterPro" id="IPR020841">
    <property type="entry name" value="PKS_Beta-ketoAc_synthase_dom"/>
</dbReference>
<dbReference type="Pfam" id="PF00698">
    <property type="entry name" value="Acyl_transf_1"/>
    <property type="match status" value="1"/>
</dbReference>
<dbReference type="InterPro" id="IPR057326">
    <property type="entry name" value="KR_dom"/>
</dbReference>
<dbReference type="InterPro" id="IPR032821">
    <property type="entry name" value="PKS_assoc"/>
</dbReference>
<dbReference type="PROSITE" id="PS00455">
    <property type="entry name" value="AMP_BINDING"/>
    <property type="match status" value="1"/>
</dbReference>
<dbReference type="Proteomes" id="UP000320431">
    <property type="component" value="Unassembled WGS sequence"/>
</dbReference>
<dbReference type="SUPFAM" id="SSF53901">
    <property type="entry name" value="Thiolase-like"/>
    <property type="match status" value="1"/>
</dbReference>
<dbReference type="SMART" id="SM00822">
    <property type="entry name" value="PKS_KR"/>
    <property type="match status" value="1"/>
</dbReference>
<dbReference type="InterPro" id="IPR020806">
    <property type="entry name" value="PKS_PP-bd"/>
</dbReference>
<dbReference type="InterPro" id="IPR045851">
    <property type="entry name" value="AMP-bd_C_sf"/>
</dbReference>
<dbReference type="CDD" id="cd00833">
    <property type="entry name" value="PKS"/>
    <property type="match status" value="1"/>
</dbReference>
<evidence type="ECO:0000256" key="1">
    <source>
        <dbReference type="ARBA" id="ARBA00001957"/>
    </source>
</evidence>
<evidence type="ECO:0000256" key="7">
    <source>
        <dbReference type="ARBA" id="ARBA00029443"/>
    </source>
</evidence>
<evidence type="ECO:0000256" key="4">
    <source>
        <dbReference type="ARBA" id="ARBA00022450"/>
    </source>
</evidence>
<dbReference type="InterPro" id="IPR001227">
    <property type="entry name" value="Ac_transferase_dom_sf"/>
</dbReference>
<dbReference type="Pfam" id="PF00550">
    <property type="entry name" value="PP-binding"/>
    <property type="match status" value="3"/>
</dbReference>
<dbReference type="Gene3D" id="3.40.50.720">
    <property type="entry name" value="NAD(P)-binding Rossmann-like Domain"/>
    <property type="match status" value="1"/>
</dbReference>
<sequence>FALGGHSLLVVRLVAEIRRRMEVELPLREVFDALRLDRLAARIEQQSGAALRPTISALPWTERAPASFAQQRLWFIDQMGGSTQYHLPLAIRIHGAFDLAVAERALSALLSRHEPLRTVLASSRQGLMQEVRAADRFVLEKVDLGGIDATERQTALDEFIARDAAAPFDLSLDLMLRAAFVRLSDDDGVLILNIHHVASDGWSSAVLMQEFAALYRMLVAGDGDRLEALPIRYIDYSLWQREWMDGEEAGRQIAYWEQRLAGLPQLHSVPLDFPRPQLQQFEGATCKVRVDAGTRDRLQRLAAAQDATLFMLLHAAFALMLSRHSDSTDIVVGIPAANRLRREVEGLVGLFANTLVLRIDCDARQTFGAYLAAVRQAHLDAQANQEVPFECLVERLRPQRHPGHAPLFQIALGMGSNASGGLELPGVAASTLESPRTTAQHELALEIGQDHDGLSLEFCYSSGLFSSATVERMARHLCVLLRSIGQSPDARLASLPMMDSDEVENALSRARGDAAVAGTDPAHRPFERLSSSQPDAVALIDGEGGLSYAELETRANRLAHYLRAQGVVASARVGVCMSPGAELVIALLAVLKAGAAYVPIDPNYPQQRVSFVLEDADVCLVLAQCRHASAISGETAVVLLDDAETRTGIDAQAGARPALDHGPESLAYLIYTSGSTGVPKGVMIAHGALDNLLEGMCRRLPIVQGRPWLLLTSISFDIAVFEWLGALRSGAPCLIASERQQQDPFLLRSLLESAPPAVMQTTPSRWQQLLDTGWRPPAGMLALCGGEALSGDLERRFAGLGAQLWNCYGPTEACVWSMLRHVDHVEPESRRLALGGALPGYTHYVLSQELELLPVGCVGELHIGGAGLARGYHGRPDLDASRFVANPHVAGERLYRTGDLVRERDDGLFEFIGRTDQQVKLRGFRIELGEIEHQLERLPGVEKAVVLKLESVPGQAQLAAYLQYAPGDDPDAAHGAGTVRAALAERMPAYMVPSAFVVVESMPLTPNGKVDRKALAAMTPATAAPTESAAPAHALERELCAIWQEVLQRDRVGVDENFFEIGGSSLLLVRLRSEIESRTGREVKLTDLFEYPTVAALAAHWRRDEGISGQDEEGPRAGAGAVDQPVAIIGVAGRFPDAADVDSYWRNICAGLESLREFSNEELIAAGADPAEVGDPAYVRRGVLLDGIDEFDAGVFGMTPREAELMDPQQRLLFECALTALEHAGYGDVSRRQPVGVFVGTMDSVYLLEHVLPGTSMSDPLVMNARIANSRDFSATRLAYKLNLSGPAISVGTACSTSLVAVHQACNSLRLGECDMALAGGANVTTLKPEGYLYMEGDIRSMDGRCRAFDREASGTRGGDGAGVVLLKRLHDAVRDGDPIHAVIAGSALNNDGSDKVGYTAPSVAGQSSVIRAALRNADVPAHTVRYVEAHGTGTRFGDPIEIRALAQAYGDSPRGHCAIGSVKPNIGHLDSAAGIAGLLKAVMAVSRAQLPPHINFVEPNPVLDLQSSPFFVNTALRPWPDDPHPRRAGVSAFGIGGTNVHMVIEQAPGRAGASAQRQDPAPQLLQISAADPAALDAQRGRLAEWLRGDDGADLGAIARTLRDGRADRAWRDVVVALSVDDAANRLESATESAGGRQPCGTPPPVLFVFSGQGSQYERMAQDLYLHEPTFRAAMDECAGILHPLIGEDLCELLYGKAAADGSTLAATALTQPALFAVEYALTRLLAEHGIVPVAAAGHSLGEFVAAHIAGVFSLRDALSLVVARGRLMQATPPGRMLSVALAADALAPLCHEFGVALSCVNAPDLCVVAGSVEAIEAIAHDLQLKDVVCKELSTQHAFHSPLMDGVLQEFAAVVEGVARHEPVLPLVSGIHGGTVTPEEATSVEYWVRHLREPVQFGSVARTLLSDGGVAGPDAVVVEVGPGSALCSLMRRQPDAKGRLIVPCLRPAPLAQDDRVAFLQCLGRLWTRGVALHWPNRAPVPRVVLPTYPFQRRRYWIEAGSGAARAQASMADVLYTPAWKLAGRAPSGSSDAGRWVLIGDGPLARELHTGLGARGMDAILVPTMPPVDGGADPGAVSGASGWQHVVNDWVRTDVPPARIVHLGALDAGGTSFEALQDRGTYDVLALVKAIAQVPGLAVRIDVVTPPTVPVDGNETLSPAAAPIAGLLRVVAQEHPDIRTRRIDADAPDVASLIAELCGDGEDVEVAIRGRRRWLRVFEPHSADLVRTRAEPLRADGVYVVTGGHGRMGRAIAASLLKQLPECRVVLLSRGGVAPGDETRCSSFNVDVGNAAELERVLGEVVAAHGRIDGVIHCAGLLHGAARAVMELTPDDFREHYRSKVDGLTAVNRAMDKYGIPFCQVASSLSALLGGLGFGAYSAANAYADAFVQARHAEGDARWFSVNWDAWNFDVDTEGHQGRFGVSPDQGAATAMHLLRDRRTPQTVHCSDDLFGRLRKWVAASERRQPTQNVYARAERVTALKAPRNDVERRLLRNWQDLLGLESISIDDDFFDIGGDSLLASRAVNFARVTFSLGGDGLSLGDFFTGPRISALSEKIAEATMRVRTEERKQRLLGDSTAVEEGVL</sequence>
<dbReference type="Gene3D" id="3.40.47.10">
    <property type="match status" value="1"/>
</dbReference>
<dbReference type="GO" id="GO:0004315">
    <property type="term" value="F:3-oxoacyl-[acyl-carrier-protein] synthase activity"/>
    <property type="evidence" value="ECO:0007669"/>
    <property type="project" value="InterPro"/>
</dbReference>
<dbReference type="UniPathway" id="UPA00094"/>
<dbReference type="PROSITE" id="PS00606">
    <property type="entry name" value="KS3_1"/>
    <property type="match status" value="1"/>
</dbReference>
<dbReference type="SMART" id="SM00825">
    <property type="entry name" value="PKS_KS"/>
    <property type="match status" value="1"/>
</dbReference>
<dbReference type="Pfam" id="PF00668">
    <property type="entry name" value="Condensation"/>
    <property type="match status" value="1"/>
</dbReference>
<dbReference type="Gene3D" id="1.10.1200.10">
    <property type="entry name" value="ACP-like"/>
    <property type="match status" value="3"/>
</dbReference>
<dbReference type="Gene3D" id="3.30.300.30">
    <property type="match status" value="1"/>
</dbReference>
<dbReference type="InterPro" id="IPR036291">
    <property type="entry name" value="NAD(P)-bd_dom_sf"/>
</dbReference>
<feature type="domain" description="Ketosynthase family 3 (KS3)" evidence="9">
    <location>
        <begin position="1123"/>
        <end position="1547"/>
    </location>
</feature>
<name>A0A507ZWR2_9GAMM</name>
<dbReference type="PROSITE" id="PS00012">
    <property type="entry name" value="PHOSPHOPANTETHEINE"/>
    <property type="match status" value="2"/>
</dbReference>
<dbReference type="InterPro" id="IPR010071">
    <property type="entry name" value="AA_adenyl_dom"/>
</dbReference>
<dbReference type="SUPFAM" id="SSF51735">
    <property type="entry name" value="NAD(P)-binding Rossmann-fold domains"/>
    <property type="match status" value="2"/>
</dbReference>
<dbReference type="CDD" id="cd05930">
    <property type="entry name" value="A_NRPS"/>
    <property type="match status" value="1"/>
</dbReference>
<evidence type="ECO:0000313" key="11">
    <source>
        <dbReference type="Proteomes" id="UP000320431"/>
    </source>
</evidence>
<dbReference type="PANTHER" id="PTHR43775:SF37">
    <property type="entry name" value="SI:DKEY-61P9.11"/>
    <property type="match status" value="1"/>
</dbReference>
<dbReference type="InterPro" id="IPR006162">
    <property type="entry name" value="Ppantetheine_attach_site"/>
</dbReference>
<dbReference type="SMART" id="SM00823">
    <property type="entry name" value="PKS_PP"/>
    <property type="match status" value="2"/>
</dbReference>
<dbReference type="InterPro" id="IPR020845">
    <property type="entry name" value="AMP-binding_CS"/>
</dbReference>
<dbReference type="SUPFAM" id="SSF52777">
    <property type="entry name" value="CoA-dependent acyltransferases"/>
    <property type="match status" value="2"/>
</dbReference>
<keyword evidence="6" id="KW-0808">Transferase</keyword>
<dbReference type="PROSITE" id="PS50075">
    <property type="entry name" value="CARRIER"/>
    <property type="match status" value="3"/>
</dbReference>
<dbReference type="Pfam" id="PF02801">
    <property type="entry name" value="Ketoacyl-synt_C"/>
    <property type="match status" value="1"/>
</dbReference>
<dbReference type="FunFam" id="1.10.1200.10:FF:000016">
    <property type="entry name" value="Non-ribosomal peptide synthase"/>
    <property type="match status" value="1"/>
</dbReference>